<evidence type="ECO:0000259" key="5">
    <source>
        <dbReference type="PROSITE" id="PS51635"/>
    </source>
</evidence>
<feature type="active site" description="Nucleophile" evidence="4">
    <location>
        <position position="38"/>
    </location>
</feature>
<dbReference type="GO" id="GO:0016042">
    <property type="term" value="P:lipid catabolic process"/>
    <property type="evidence" value="ECO:0007669"/>
    <property type="project" value="UniProtKB-UniRule"/>
</dbReference>
<name>A0A0F7K3N5_9GAMM</name>
<dbReference type="OrthoDB" id="5290098at2"/>
<dbReference type="SUPFAM" id="SSF52151">
    <property type="entry name" value="FabD/lysophospholipase-like"/>
    <property type="match status" value="1"/>
</dbReference>
<dbReference type="Proteomes" id="UP000034410">
    <property type="component" value="Chromosome"/>
</dbReference>
<dbReference type="PANTHER" id="PTHR14226:SF76">
    <property type="entry name" value="NTE FAMILY PROTEIN RSSA"/>
    <property type="match status" value="1"/>
</dbReference>
<comment type="caution">
    <text evidence="4">Lacks conserved residue(s) required for the propagation of feature annotation.</text>
</comment>
<dbReference type="GO" id="GO:0016787">
    <property type="term" value="F:hydrolase activity"/>
    <property type="evidence" value="ECO:0007669"/>
    <property type="project" value="UniProtKB-UniRule"/>
</dbReference>
<evidence type="ECO:0000313" key="7">
    <source>
        <dbReference type="Proteomes" id="UP000034410"/>
    </source>
</evidence>
<evidence type="ECO:0000313" key="6">
    <source>
        <dbReference type="EMBL" id="AKH21860.1"/>
    </source>
</evidence>
<dbReference type="KEGG" id="seds:AAY24_17645"/>
<dbReference type="PROSITE" id="PS51635">
    <property type="entry name" value="PNPLA"/>
    <property type="match status" value="1"/>
</dbReference>
<sequence length="300" mass="32542">MKIGLALGSGSSRGWSHIGVIKALAAHGIVPDIVCGTSIGSLVGAAYVSGNLDNLEQWVRSLTKFETARFLEISPSLKGFVNTERLRHFLSTHVADDNALIEEFDKKYAAVATDLETGREIWLTEGAVLNAVWSSISLPGLFPAIRNHNKWLVDGGLVNPVPISVCRALGADVVIAVNLNYDIVGKHFQKSNNVPKRNKGVAGIITDFVTEYRASVFSNSRSKDQPPSLFEAIASSVNITQDRITRSRMAGDPPDILLSPKLSHIGLLEFYRASEAISEGEACVQRMLPEIRHSLSLGEP</sequence>
<keyword evidence="7" id="KW-1185">Reference proteome</keyword>
<evidence type="ECO:0000256" key="3">
    <source>
        <dbReference type="ARBA" id="ARBA00023098"/>
    </source>
</evidence>
<feature type="active site" description="Proton acceptor" evidence="4">
    <location>
        <position position="154"/>
    </location>
</feature>
<feature type="short sequence motif" description="DGA/G" evidence="4">
    <location>
        <begin position="154"/>
        <end position="156"/>
    </location>
</feature>
<evidence type="ECO:0000256" key="4">
    <source>
        <dbReference type="PROSITE-ProRule" id="PRU01161"/>
    </source>
</evidence>
<evidence type="ECO:0000256" key="1">
    <source>
        <dbReference type="ARBA" id="ARBA00022801"/>
    </source>
</evidence>
<keyword evidence="2 4" id="KW-0442">Lipid degradation</keyword>
<keyword evidence="1 4" id="KW-0378">Hydrolase</keyword>
<dbReference type="InterPro" id="IPR050301">
    <property type="entry name" value="NTE"/>
</dbReference>
<dbReference type="AlphaFoldDB" id="A0A0F7K3N5"/>
<reference evidence="6 7" key="1">
    <citation type="journal article" date="2015" name="Genome Announc.">
        <title>Complete Genome Sequence of Sedimenticola thiotaurini Strain SIP-G1, a Polyphosphate- and Polyhydroxyalkanoate-Accumulating Sulfur-Oxidizing Gammaproteobacterium Isolated from Salt Marsh Sediments.</title>
        <authorList>
            <person name="Flood B.E."/>
            <person name="Jones D.S."/>
            <person name="Bailey J.V."/>
        </authorList>
    </citation>
    <scope>NUCLEOTIDE SEQUENCE [LARGE SCALE GENOMIC DNA]</scope>
    <source>
        <strain evidence="6 7">SIP-G1</strain>
    </source>
</reference>
<dbReference type="PANTHER" id="PTHR14226">
    <property type="entry name" value="NEUROPATHY TARGET ESTERASE/SWISS CHEESE D.MELANOGASTER"/>
    <property type="match status" value="1"/>
</dbReference>
<dbReference type="Gene3D" id="3.40.1090.10">
    <property type="entry name" value="Cytosolic phospholipase A2 catalytic domain"/>
    <property type="match status" value="2"/>
</dbReference>
<proteinExistence type="predicted"/>
<evidence type="ECO:0000256" key="2">
    <source>
        <dbReference type="ARBA" id="ARBA00022963"/>
    </source>
</evidence>
<feature type="domain" description="PNPLA" evidence="5">
    <location>
        <begin position="5"/>
        <end position="167"/>
    </location>
</feature>
<dbReference type="NCBIfam" id="NF007623">
    <property type="entry name" value="PRK10279.1"/>
    <property type="match status" value="1"/>
</dbReference>
<dbReference type="Pfam" id="PF01734">
    <property type="entry name" value="Patatin"/>
    <property type="match status" value="1"/>
</dbReference>
<dbReference type="EMBL" id="CP011412">
    <property type="protein sequence ID" value="AKH21860.1"/>
    <property type="molecule type" value="Genomic_DNA"/>
</dbReference>
<gene>
    <name evidence="6" type="ORF">AAY24_17645</name>
</gene>
<feature type="short sequence motif" description="GXSXG" evidence="4">
    <location>
        <begin position="36"/>
        <end position="40"/>
    </location>
</feature>
<protein>
    <submittedName>
        <fullName evidence="6">Patatin</fullName>
    </submittedName>
</protein>
<dbReference type="RefSeq" id="WP_046860781.1">
    <property type="nucleotide sequence ID" value="NZ_CP011412.1"/>
</dbReference>
<keyword evidence="3 4" id="KW-0443">Lipid metabolism</keyword>
<dbReference type="InterPro" id="IPR016035">
    <property type="entry name" value="Acyl_Trfase/lysoPLipase"/>
</dbReference>
<dbReference type="InterPro" id="IPR002641">
    <property type="entry name" value="PNPLA_dom"/>
</dbReference>
<dbReference type="PATRIC" id="fig|1543721.4.peg.3653"/>
<accession>A0A0F7K3N5</accession>
<organism evidence="6 7">
    <name type="scientific">Sedimenticola thiotaurini</name>
    <dbReference type="NCBI Taxonomy" id="1543721"/>
    <lineage>
        <taxon>Bacteria</taxon>
        <taxon>Pseudomonadati</taxon>
        <taxon>Pseudomonadota</taxon>
        <taxon>Gammaproteobacteria</taxon>
        <taxon>Chromatiales</taxon>
        <taxon>Sedimenticolaceae</taxon>
        <taxon>Sedimenticola</taxon>
    </lineage>
</organism>